<gene>
    <name evidence="1" type="ORF">B0H17DRAFT_1186883</name>
</gene>
<reference evidence="1" key="1">
    <citation type="submission" date="2023-03" db="EMBL/GenBank/DDBJ databases">
        <title>Massive genome expansion in bonnet fungi (Mycena s.s.) driven by repeated elements and novel gene families across ecological guilds.</title>
        <authorList>
            <consortium name="Lawrence Berkeley National Laboratory"/>
            <person name="Harder C.B."/>
            <person name="Miyauchi S."/>
            <person name="Viragh M."/>
            <person name="Kuo A."/>
            <person name="Thoen E."/>
            <person name="Andreopoulos B."/>
            <person name="Lu D."/>
            <person name="Skrede I."/>
            <person name="Drula E."/>
            <person name="Henrissat B."/>
            <person name="Morin E."/>
            <person name="Kohler A."/>
            <person name="Barry K."/>
            <person name="LaButti K."/>
            <person name="Morin E."/>
            <person name="Salamov A."/>
            <person name="Lipzen A."/>
            <person name="Mereny Z."/>
            <person name="Hegedus B."/>
            <person name="Baldrian P."/>
            <person name="Stursova M."/>
            <person name="Weitz H."/>
            <person name="Taylor A."/>
            <person name="Grigoriev I.V."/>
            <person name="Nagy L.G."/>
            <person name="Martin F."/>
            <person name="Kauserud H."/>
        </authorList>
    </citation>
    <scope>NUCLEOTIDE SEQUENCE</scope>
    <source>
        <strain evidence="1">CBHHK067</strain>
    </source>
</reference>
<organism evidence="1 2">
    <name type="scientific">Mycena rosella</name>
    <name type="common">Pink bonnet</name>
    <name type="synonym">Agaricus rosellus</name>
    <dbReference type="NCBI Taxonomy" id="1033263"/>
    <lineage>
        <taxon>Eukaryota</taxon>
        <taxon>Fungi</taxon>
        <taxon>Dikarya</taxon>
        <taxon>Basidiomycota</taxon>
        <taxon>Agaricomycotina</taxon>
        <taxon>Agaricomycetes</taxon>
        <taxon>Agaricomycetidae</taxon>
        <taxon>Agaricales</taxon>
        <taxon>Marasmiineae</taxon>
        <taxon>Mycenaceae</taxon>
        <taxon>Mycena</taxon>
    </lineage>
</organism>
<keyword evidence="2" id="KW-1185">Reference proteome</keyword>
<name>A0AAD7FVT3_MYCRO</name>
<evidence type="ECO:0000313" key="2">
    <source>
        <dbReference type="Proteomes" id="UP001221757"/>
    </source>
</evidence>
<sequence length="193" mass="21171">MPERDVCDTPYEERRRRIVAYGFVSSRSTLWAPDCVPSDRSWVEEGRYGVRSRIHAGCLGCHRQHGIVEEEKARRATYSRAWMCFKSERAGERGGLNDGIGGGRMGEEGGARGSKSVIWRCHRLYGPIGKSAVTAWTARSDVVTVTLPVSSTMTSTTYPTTVGETVALRFRFSVSGSTVAVPDLEVLAHGAIT</sequence>
<comment type="caution">
    <text evidence="1">The sequence shown here is derived from an EMBL/GenBank/DDBJ whole genome shotgun (WGS) entry which is preliminary data.</text>
</comment>
<dbReference type="EMBL" id="JARKIE010000393">
    <property type="protein sequence ID" value="KAJ7645766.1"/>
    <property type="molecule type" value="Genomic_DNA"/>
</dbReference>
<protein>
    <submittedName>
        <fullName evidence="1">Uncharacterized protein</fullName>
    </submittedName>
</protein>
<evidence type="ECO:0000313" key="1">
    <source>
        <dbReference type="EMBL" id="KAJ7645766.1"/>
    </source>
</evidence>
<dbReference type="Proteomes" id="UP001221757">
    <property type="component" value="Unassembled WGS sequence"/>
</dbReference>
<dbReference type="AlphaFoldDB" id="A0AAD7FVT3"/>
<proteinExistence type="predicted"/>
<accession>A0AAD7FVT3</accession>